<keyword evidence="1 3" id="KW-0732">Signal</keyword>
<protein>
    <recommendedName>
        <fullName evidence="8">Soluble ligand binding domain-containing protein</fullName>
    </recommendedName>
</protein>
<evidence type="ECO:0000259" key="5">
    <source>
        <dbReference type="Pfam" id="PF10531"/>
    </source>
</evidence>
<dbReference type="Pfam" id="PF10531">
    <property type="entry name" value="SLBB"/>
    <property type="match status" value="4"/>
</dbReference>
<dbReference type="EMBL" id="MFKF01000425">
    <property type="protein sequence ID" value="OGG43808.1"/>
    <property type="molecule type" value="Genomic_DNA"/>
</dbReference>
<dbReference type="PANTHER" id="PTHR33619">
    <property type="entry name" value="POLYSACCHARIDE EXPORT PROTEIN GFCE-RELATED"/>
    <property type="match status" value="1"/>
</dbReference>
<accession>A0A1F6C404</accession>
<dbReference type="GO" id="GO:0015159">
    <property type="term" value="F:polysaccharide transmembrane transporter activity"/>
    <property type="evidence" value="ECO:0007669"/>
    <property type="project" value="InterPro"/>
</dbReference>
<evidence type="ECO:0000256" key="3">
    <source>
        <dbReference type="SAM" id="SignalP"/>
    </source>
</evidence>
<dbReference type="InterPro" id="IPR019554">
    <property type="entry name" value="Soluble_ligand-bd"/>
</dbReference>
<feature type="signal peptide" evidence="3">
    <location>
        <begin position="1"/>
        <end position="21"/>
    </location>
</feature>
<evidence type="ECO:0000256" key="1">
    <source>
        <dbReference type="ARBA" id="ARBA00022729"/>
    </source>
</evidence>
<gene>
    <name evidence="6" type="ORF">A3F84_20125</name>
</gene>
<dbReference type="PANTHER" id="PTHR33619:SF3">
    <property type="entry name" value="POLYSACCHARIDE EXPORT PROTEIN GFCE-RELATED"/>
    <property type="match status" value="1"/>
</dbReference>
<feature type="domain" description="Soluble ligand binding" evidence="5">
    <location>
        <begin position="160"/>
        <end position="193"/>
    </location>
</feature>
<evidence type="ECO:0000313" key="6">
    <source>
        <dbReference type="EMBL" id="OGG43808.1"/>
    </source>
</evidence>
<evidence type="ECO:0000256" key="2">
    <source>
        <dbReference type="SAM" id="MobiDB-lite"/>
    </source>
</evidence>
<feature type="domain" description="Soluble ligand binding" evidence="5">
    <location>
        <begin position="352"/>
        <end position="397"/>
    </location>
</feature>
<dbReference type="InterPro" id="IPR049712">
    <property type="entry name" value="Poly_export"/>
</dbReference>
<evidence type="ECO:0000313" key="7">
    <source>
        <dbReference type="Proteomes" id="UP000178606"/>
    </source>
</evidence>
<dbReference type="Pfam" id="PF02563">
    <property type="entry name" value="Poly_export"/>
    <property type="match status" value="1"/>
</dbReference>
<dbReference type="Gene3D" id="3.10.560.10">
    <property type="entry name" value="Outer membrane lipoprotein wza domain like"/>
    <property type="match status" value="4"/>
</dbReference>
<evidence type="ECO:0000259" key="4">
    <source>
        <dbReference type="Pfam" id="PF02563"/>
    </source>
</evidence>
<evidence type="ECO:0008006" key="8">
    <source>
        <dbReference type="Google" id="ProtNLM"/>
    </source>
</evidence>
<feature type="domain" description="Soluble ligand binding" evidence="5">
    <location>
        <begin position="268"/>
        <end position="319"/>
    </location>
</feature>
<comment type="caution">
    <text evidence="6">The sequence shown here is derived from an EMBL/GenBank/DDBJ whole genome shotgun (WGS) entry which is preliminary data.</text>
</comment>
<organism evidence="6 7">
    <name type="scientific">Handelsmanbacteria sp. (strain RIFCSPLOWO2_12_FULL_64_10)</name>
    <dbReference type="NCBI Taxonomy" id="1817868"/>
    <lineage>
        <taxon>Bacteria</taxon>
        <taxon>Candidatus Handelsmaniibacteriota</taxon>
    </lineage>
</organism>
<dbReference type="Proteomes" id="UP000178606">
    <property type="component" value="Unassembled WGS sequence"/>
</dbReference>
<feature type="chain" id="PRO_5009523223" description="Soluble ligand binding domain-containing protein" evidence="3">
    <location>
        <begin position="22"/>
        <end position="571"/>
    </location>
</feature>
<dbReference type="AlphaFoldDB" id="A0A1F6C404"/>
<feature type="compositionally biased region" description="Basic and acidic residues" evidence="2">
    <location>
        <begin position="27"/>
        <end position="44"/>
    </location>
</feature>
<feature type="domain" description="Soluble ligand binding" evidence="5">
    <location>
        <begin position="471"/>
        <end position="517"/>
    </location>
</feature>
<sequence length="571" mass="63246">MYKRLLILPLCLVLALSAASAQSRKKDRGETGKEEQEKKKRSDLDLFSSPEEEETPQELPFDLSKRIIVGDQALQEVIRSGRYRVGPGDEFLVTVGGDIRKTFPVPVSAQGQLVIPDVGATDVAGIPLGDALRRIQETIEGRYRGASVIVTLGQLRVFPVDVLGYVKRPGRYMARGVECVSELILRAGGLPKNQGALPSMRNILILRPDRREGLASATPPKLTTSVQMPLVIGRADLLLWQRTGDPTYNPFISDGDVIQVPVKGDSIGIYGAVNMEGYYEFAEGDRISTLIQLGGGLNEGADRKRAELLRLTDKGTTQMEVDLTAVLERDPAHDILLQKGDRLHVLLEKKLVTVEGEVKFPGPYPIQEGKDRLRDILDRAGGVTGEASLEQASVVRWSGGDAEDPEFERLKGFPPQQLTKEQQEYMRFKTRERAGQMAINFVRLLRDNDESENILLSRNDRILIPRASRTVTVSGQVANPSAFLHNPAYGVQDYIRLAGGFSKTAQAKNVRLIKGKTGKWIDADREQPVEPGDTILVPEKPPRDGWRIFLDGMQIVSQIVTIIYLVRATTR</sequence>
<proteinExistence type="predicted"/>
<name>A0A1F6C404_HANXR</name>
<feature type="domain" description="Polysaccharide export protein N-terminal" evidence="4">
    <location>
        <begin position="82"/>
        <end position="152"/>
    </location>
</feature>
<feature type="region of interest" description="Disordered" evidence="2">
    <location>
        <begin position="21"/>
        <end position="58"/>
    </location>
</feature>
<dbReference type="InterPro" id="IPR003715">
    <property type="entry name" value="Poly_export_N"/>
</dbReference>
<reference evidence="6 7" key="1">
    <citation type="journal article" date="2016" name="Nat. Commun.">
        <title>Thousands of microbial genomes shed light on interconnected biogeochemical processes in an aquifer system.</title>
        <authorList>
            <person name="Anantharaman K."/>
            <person name="Brown C.T."/>
            <person name="Hug L.A."/>
            <person name="Sharon I."/>
            <person name="Castelle C.J."/>
            <person name="Probst A.J."/>
            <person name="Thomas B.C."/>
            <person name="Singh A."/>
            <person name="Wilkins M.J."/>
            <person name="Karaoz U."/>
            <person name="Brodie E.L."/>
            <person name="Williams K.H."/>
            <person name="Hubbard S.S."/>
            <person name="Banfield J.F."/>
        </authorList>
    </citation>
    <scope>NUCLEOTIDE SEQUENCE [LARGE SCALE GENOMIC DNA]</scope>
    <source>
        <strain evidence="7">RIFCSPLOWO2_12_FULL_64_10</strain>
    </source>
</reference>